<dbReference type="Pfam" id="PF02782">
    <property type="entry name" value="FGGY_C"/>
    <property type="match status" value="1"/>
</dbReference>
<dbReference type="CDD" id="cd07783">
    <property type="entry name" value="ASKHA_NBD_FGGY_SePSK_AtXK1-like"/>
    <property type="match status" value="1"/>
</dbReference>
<proteinExistence type="inferred from homology"/>
<dbReference type="SUPFAM" id="SSF53067">
    <property type="entry name" value="Actin-like ATPase domain"/>
    <property type="match status" value="2"/>
</dbReference>
<dbReference type="InterPro" id="IPR018484">
    <property type="entry name" value="FGGY_N"/>
</dbReference>
<dbReference type="PIRSF" id="PIRSF000538">
    <property type="entry name" value="GlpK"/>
    <property type="match status" value="1"/>
</dbReference>
<evidence type="ECO:0000313" key="6">
    <source>
        <dbReference type="EMBL" id="SFX17925.1"/>
    </source>
</evidence>
<dbReference type="GO" id="GO:0016301">
    <property type="term" value="F:kinase activity"/>
    <property type="evidence" value="ECO:0007669"/>
    <property type="project" value="UniProtKB-KW"/>
</dbReference>
<protein>
    <submittedName>
        <fullName evidence="6">Sugar (Pentulose or hexulose) kinase</fullName>
    </submittedName>
</protein>
<dbReference type="AlphaFoldDB" id="A0A1K1V036"/>
<keyword evidence="3 6" id="KW-0418">Kinase</keyword>
<evidence type="ECO:0000313" key="7">
    <source>
        <dbReference type="Proteomes" id="UP000181909"/>
    </source>
</evidence>
<evidence type="ECO:0000259" key="4">
    <source>
        <dbReference type="Pfam" id="PF00370"/>
    </source>
</evidence>
<name>A0A1K1V036_STRAR</name>
<dbReference type="Proteomes" id="UP000181909">
    <property type="component" value="Unassembled WGS sequence"/>
</dbReference>
<dbReference type="OrthoDB" id="9805576at2"/>
<feature type="domain" description="Carbohydrate kinase FGGY N-terminal" evidence="4">
    <location>
        <begin position="1"/>
        <end position="224"/>
    </location>
</feature>
<feature type="domain" description="Carbohydrate kinase FGGY C-terminal" evidence="5">
    <location>
        <begin position="236"/>
        <end position="412"/>
    </location>
</feature>
<dbReference type="InterPro" id="IPR050406">
    <property type="entry name" value="FGGY_Carb_Kinase"/>
</dbReference>
<reference evidence="6 7" key="1">
    <citation type="submission" date="2016-11" db="EMBL/GenBank/DDBJ databases">
        <authorList>
            <person name="Jaros S."/>
            <person name="Januszkiewicz K."/>
            <person name="Wedrychowicz H."/>
        </authorList>
    </citation>
    <scope>NUCLEOTIDE SEQUENCE [LARGE SCALE GENOMIC DNA]</scope>
    <source>
        <strain evidence="6 7">OK807</strain>
    </source>
</reference>
<dbReference type="InterPro" id="IPR043129">
    <property type="entry name" value="ATPase_NBD"/>
</dbReference>
<evidence type="ECO:0000256" key="2">
    <source>
        <dbReference type="ARBA" id="ARBA00022679"/>
    </source>
</evidence>
<evidence type="ECO:0000256" key="3">
    <source>
        <dbReference type="ARBA" id="ARBA00022777"/>
    </source>
</evidence>
<dbReference type="RefSeq" id="WP_072483648.1">
    <property type="nucleotide sequence ID" value="NZ_CP108276.1"/>
</dbReference>
<dbReference type="Gene3D" id="3.30.420.40">
    <property type="match status" value="2"/>
</dbReference>
<keyword evidence="2" id="KW-0808">Transferase</keyword>
<dbReference type="STRING" id="1893.SAMN02787144_1001817"/>
<organism evidence="6 7">
    <name type="scientific">Streptomyces atratus</name>
    <dbReference type="NCBI Taxonomy" id="1893"/>
    <lineage>
        <taxon>Bacteria</taxon>
        <taxon>Bacillati</taxon>
        <taxon>Actinomycetota</taxon>
        <taxon>Actinomycetes</taxon>
        <taxon>Kitasatosporales</taxon>
        <taxon>Streptomycetaceae</taxon>
        <taxon>Streptomyces</taxon>
    </lineage>
</organism>
<dbReference type="PANTHER" id="PTHR43095">
    <property type="entry name" value="SUGAR KINASE"/>
    <property type="match status" value="1"/>
</dbReference>
<evidence type="ECO:0000256" key="1">
    <source>
        <dbReference type="ARBA" id="ARBA00009156"/>
    </source>
</evidence>
<dbReference type="GO" id="GO:0005975">
    <property type="term" value="P:carbohydrate metabolic process"/>
    <property type="evidence" value="ECO:0007669"/>
    <property type="project" value="InterPro"/>
</dbReference>
<evidence type="ECO:0000259" key="5">
    <source>
        <dbReference type="Pfam" id="PF02782"/>
    </source>
</evidence>
<dbReference type="InterPro" id="IPR018485">
    <property type="entry name" value="FGGY_C"/>
</dbReference>
<sequence length="475" mass="50335">MWMGIDLGTQSVRAVVAGDRGEILGSGSAPLTGRRDGVRHEQRPLDWWTAVCAAARQALRDCPAPRALAVCATSGTVLLGDREGRPLTTGVMYDDGRAVAEAARAGAPPSWALPKVMWLLREYGGGADGAVRVMHQADLVLARLAGTPLPTDSSHALKTGYDLERDDWPRRRFGKLGLPDGLFPDVVRPGTRIGEVGRAAAEETGIPAGTAIVAGMTDGCAAQLASGSLTVGSWNSVLGTTLVLKGVTSSPVEDPAGVVYNHRAPDGSWLPGGASGVGGGVLTAAFPAVDPARMDALARDREPARVVAYPLVATGERFPFVAPQATGFLLGEPASEAEHWLALLTGVGLVERLCLDYLDLLGAQQYGRLTFTGGAVRSGYWSRLRADILGRPVYIPKYSEPALGMAVLAAYGAGEAQTLQRAAGRMVRLRHVLRPHPVRTAWYTEPYLTLVDELERRGWLPGPVAAHARTRTEQP</sequence>
<comment type="similarity">
    <text evidence="1">Belongs to the FGGY kinase family.</text>
</comment>
<gene>
    <name evidence="6" type="ORF">SAMN02787144_1001817</name>
</gene>
<dbReference type="EMBL" id="FPJO01000001">
    <property type="protein sequence ID" value="SFX17925.1"/>
    <property type="molecule type" value="Genomic_DNA"/>
</dbReference>
<accession>A0A1K1V036</accession>
<dbReference type="InterPro" id="IPR000577">
    <property type="entry name" value="Carb_kinase_FGGY"/>
</dbReference>
<dbReference type="Pfam" id="PF00370">
    <property type="entry name" value="FGGY_N"/>
    <property type="match status" value="1"/>
</dbReference>